<keyword evidence="1" id="KW-0472">Membrane</keyword>
<protein>
    <submittedName>
        <fullName evidence="2">Uncharacterized protein</fullName>
    </submittedName>
</protein>
<dbReference type="Proteomes" id="UP000238937">
    <property type="component" value="Unassembled WGS sequence"/>
</dbReference>
<proteinExistence type="predicted"/>
<accession>A0A2T1F6Y3</accession>
<dbReference type="AlphaFoldDB" id="A0A2T1F6Y3"/>
<sequence>MTASRDTSPASEIELLEERPVTRDLDALDRLETFLYLIPVMGVLPSMWAIYRRQRDKRQLAVCRLSILLAFIWLTTYMSLNVGADISGSSAIGFRLLFLNGLATSTYFMTSLWLMMLLWQKKSLRLPGFSNLAERTIRQN</sequence>
<feature type="transmembrane region" description="Helical" evidence="1">
    <location>
        <begin position="92"/>
        <end position="119"/>
    </location>
</feature>
<evidence type="ECO:0000313" key="2">
    <source>
        <dbReference type="EMBL" id="PSB40668.1"/>
    </source>
</evidence>
<gene>
    <name evidence="2" type="ORF">C7B77_28105</name>
</gene>
<organism evidence="2 3">
    <name type="scientific">Chamaesiphon polymorphus CCALA 037</name>
    <dbReference type="NCBI Taxonomy" id="2107692"/>
    <lineage>
        <taxon>Bacteria</taxon>
        <taxon>Bacillati</taxon>
        <taxon>Cyanobacteriota</taxon>
        <taxon>Cyanophyceae</taxon>
        <taxon>Gomontiellales</taxon>
        <taxon>Chamaesiphonaceae</taxon>
        <taxon>Chamaesiphon</taxon>
    </lineage>
</organism>
<comment type="caution">
    <text evidence="2">The sequence shown here is derived from an EMBL/GenBank/DDBJ whole genome shotgun (WGS) entry which is preliminary data.</text>
</comment>
<keyword evidence="1" id="KW-1133">Transmembrane helix</keyword>
<evidence type="ECO:0000313" key="3">
    <source>
        <dbReference type="Proteomes" id="UP000238937"/>
    </source>
</evidence>
<dbReference type="EMBL" id="PVWO01000675">
    <property type="protein sequence ID" value="PSB40668.1"/>
    <property type="molecule type" value="Genomic_DNA"/>
</dbReference>
<dbReference type="RefSeq" id="WP_106312851.1">
    <property type="nucleotide sequence ID" value="NZ_PVWO01000675.1"/>
</dbReference>
<feature type="transmembrane region" description="Helical" evidence="1">
    <location>
        <begin position="33"/>
        <end position="50"/>
    </location>
</feature>
<evidence type="ECO:0000256" key="1">
    <source>
        <dbReference type="SAM" id="Phobius"/>
    </source>
</evidence>
<dbReference type="OrthoDB" id="425192at2"/>
<reference evidence="2 3" key="1">
    <citation type="submission" date="2018-03" db="EMBL/GenBank/DDBJ databases">
        <title>The ancient ancestry and fast evolution of plastids.</title>
        <authorList>
            <person name="Moore K.R."/>
            <person name="Magnabosco C."/>
            <person name="Momper L."/>
            <person name="Gold D.A."/>
            <person name="Bosak T."/>
            <person name="Fournier G.P."/>
        </authorList>
    </citation>
    <scope>NUCLEOTIDE SEQUENCE [LARGE SCALE GENOMIC DNA]</scope>
    <source>
        <strain evidence="2 3">CCALA 037</strain>
    </source>
</reference>
<keyword evidence="1" id="KW-0812">Transmembrane</keyword>
<name>A0A2T1F6Y3_9CYAN</name>
<feature type="transmembrane region" description="Helical" evidence="1">
    <location>
        <begin position="62"/>
        <end position="80"/>
    </location>
</feature>
<keyword evidence="3" id="KW-1185">Reference proteome</keyword>